<dbReference type="EMBL" id="CM042889">
    <property type="protein sequence ID" value="KAI4319634.1"/>
    <property type="molecule type" value="Genomic_DNA"/>
</dbReference>
<proteinExistence type="predicted"/>
<organism evidence="1 2">
    <name type="scientific">Melastoma candidum</name>
    <dbReference type="NCBI Taxonomy" id="119954"/>
    <lineage>
        <taxon>Eukaryota</taxon>
        <taxon>Viridiplantae</taxon>
        <taxon>Streptophyta</taxon>
        <taxon>Embryophyta</taxon>
        <taxon>Tracheophyta</taxon>
        <taxon>Spermatophyta</taxon>
        <taxon>Magnoliopsida</taxon>
        <taxon>eudicotyledons</taxon>
        <taxon>Gunneridae</taxon>
        <taxon>Pentapetalae</taxon>
        <taxon>rosids</taxon>
        <taxon>malvids</taxon>
        <taxon>Myrtales</taxon>
        <taxon>Melastomataceae</taxon>
        <taxon>Melastomatoideae</taxon>
        <taxon>Melastomateae</taxon>
        <taxon>Melastoma</taxon>
    </lineage>
</organism>
<evidence type="ECO:0000313" key="1">
    <source>
        <dbReference type="EMBL" id="KAI4319634.1"/>
    </source>
</evidence>
<sequence length="615" mass="68552">MWAIQRASRPFNFSIRVLRSTCAQSTLEIGGGINGVSGLLMPQQAPTVTSVPSGCYYHGARTISVLSLCCHSLSTQAGAKDAGDEDAFSELEEPVSAVAVKETTTGEDDGDGSESESDDNEDVGKTSHDDLDLPEHEADSTAKKKSKKSVSNLFKAISAAQGSSIQHVMEKWIEEGKELDEKEIAMAMLNLRQRKMYVKALQLSEWWEKSRELDFTERHYASRVDLIAKVRGPQKAEGYISQIPESFRGEVVYRSLLANYVAVSNVKKAEDTFNRMKTQFPVTAFACNQLLILYKRLNKRKISDVLLLMEKENVKPTLFTYKLLIDAKGQLKDITGMEKILETMQAEGVEPDKSIECLLAKHYVATGENDKAKSVLKKIEGDELEQNRWAYPVLLPLYAALGETEEVERLWKACKVSPRASDTIAAIEAWLKLKNHDAAEAACEALLKSTKLMSSHYSSLLRVFASNKMLAKGKEVVKQMAESGCHIGPPTWDSLVKLYVEAGEVEKADSILQKASRQNQRKPLFSSYMTLLEQYAKRGDVHNAEKTLHRLRQMGYNSQGRAYQSLIQAYIKGKVPAYGLRDRLRADGIVISKSLDGQLTFIDPFKKSAVTDLLD</sequence>
<accession>A0ACB9M5S1</accession>
<name>A0ACB9M5S1_9MYRT</name>
<evidence type="ECO:0000313" key="2">
    <source>
        <dbReference type="Proteomes" id="UP001057402"/>
    </source>
</evidence>
<comment type="caution">
    <text evidence="1">The sequence shown here is derived from an EMBL/GenBank/DDBJ whole genome shotgun (WGS) entry which is preliminary data.</text>
</comment>
<keyword evidence="2" id="KW-1185">Reference proteome</keyword>
<gene>
    <name evidence="1" type="ORF">MLD38_033212</name>
</gene>
<dbReference type="Proteomes" id="UP001057402">
    <property type="component" value="Chromosome 10"/>
</dbReference>
<protein>
    <submittedName>
        <fullName evidence="1">Uncharacterized protein</fullName>
    </submittedName>
</protein>
<reference evidence="2" key="1">
    <citation type="journal article" date="2023" name="Front. Plant Sci.">
        <title>Chromosomal-level genome assembly of Melastoma candidum provides insights into trichome evolution.</title>
        <authorList>
            <person name="Zhong Y."/>
            <person name="Wu W."/>
            <person name="Sun C."/>
            <person name="Zou P."/>
            <person name="Liu Y."/>
            <person name="Dai S."/>
            <person name="Zhou R."/>
        </authorList>
    </citation>
    <scope>NUCLEOTIDE SEQUENCE [LARGE SCALE GENOMIC DNA]</scope>
</reference>